<gene>
    <name evidence="1" type="ORF">GCM10009579_51060</name>
</gene>
<protein>
    <submittedName>
        <fullName evidence="1">Uncharacterized protein</fullName>
    </submittedName>
</protein>
<name>A0ABN1X4U5_9ACTN</name>
<reference evidence="1 2" key="1">
    <citation type="journal article" date="2019" name="Int. J. Syst. Evol. Microbiol.">
        <title>The Global Catalogue of Microorganisms (GCM) 10K type strain sequencing project: providing services to taxonomists for standard genome sequencing and annotation.</title>
        <authorList>
            <consortium name="The Broad Institute Genomics Platform"/>
            <consortium name="The Broad Institute Genome Sequencing Center for Infectious Disease"/>
            <person name="Wu L."/>
            <person name="Ma J."/>
        </authorList>
    </citation>
    <scope>NUCLEOTIDE SEQUENCE [LARGE SCALE GENOMIC DNA]</scope>
    <source>
        <strain evidence="1 2">JCM 11448</strain>
    </source>
</reference>
<proteinExistence type="predicted"/>
<keyword evidence="2" id="KW-1185">Reference proteome</keyword>
<evidence type="ECO:0000313" key="2">
    <source>
        <dbReference type="Proteomes" id="UP001500282"/>
    </source>
</evidence>
<accession>A0ABN1X4U5</accession>
<sequence length="105" mass="11035">MTRTAQDTFLSDQTLAAARDAAADPCTVPVALTAPNGERCSWCDCPDGPDSPHNQRGYRCPGCPQPAAVIVSVHAGPVLRYDFPACDGHQTDIVASVVRTVGGRL</sequence>
<comment type="caution">
    <text evidence="1">The sequence shown here is derived from an EMBL/GenBank/DDBJ whole genome shotgun (WGS) entry which is preliminary data.</text>
</comment>
<dbReference type="EMBL" id="BAAAIH010000031">
    <property type="protein sequence ID" value="GAA1283500.1"/>
    <property type="molecule type" value="Genomic_DNA"/>
</dbReference>
<organism evidence="1 2">
    <name type="scientific">Streptomyces javensis</name>
    <dbReference type="NCBI Taxonomy" id="114698"/>
    <lineage>
        <taxon>Bacteria</taxon>
        <taxon>Bacillati</taxon>
        <taxon>Actinomycetota</taxon>
        <taxon>Actinomycetes</taxon>
        <taxon>Kitasatosporales</taxon>
        <taxon>Streptomycetaceae</taxon>
        <taxon>Streptomyces</taxon>
        <taxon>Streptomyces violaceusniger group</taxon>
    </lineage>
</organism>
<dbReference type="Proteomes" id="UP001500282">
    <property type="component" value="Unassembled WGS sequence"/>
</dbReference>
<evidence type="ECO:0000313" key="1">
    <source>
        <dbReference type="EMBL" id="GAA1283500.1"/>
    </source>
</evidence>